<name>A0A2P5YXE0_GOSBA</name>
<dbReference type="Proteomes" id="UP000239757">
    <property type="component" value="Unassembled WGS sequence"/>
</dbReference>
<dbReference type="EMBL" id="KZ662708">
    <property type="protein sequence ID" value="PPS20276.1"/>
    <property type="molecule type" value="Genomic_DNA"/>
</dbReference>
<sequence>MVNTYRVHRSGRESRCSTYVVGGRLLGVVYVVGGGPQDKSWQRYMEVTGTVQERSLTLGVGREPTRWETRFLNLDLDPRTPIVVSRPSTELDRKRVQCDRFSSKIEQWHSGGGLFGSRDSLLFRRKSENERVFSSGSSRGWTLVPLEMEKMATHASRRPMPVYRTSLPSNRLVMEQVKGAGRRFAVSVGYCWGHGRECGTPLLDELGGLAMLVSLTSLGMSNNTASVSNVYNTDPVVLLYIHIPLRWSKVASDRSINYFSGLVYIYRSRLDLMSSDVFAKESSLNGAEKWFTGTPVSGQKLGAVDWLVVCSISKSRAPRLDSVNPDAGKLVYPVKREICENRLRVGFARRSVSLLLVGSSHYDREEYQKPEINFGLRVGNAAVPLKLRFSESVRLSAGGVDPVVEKTAVFRLCNLEISRGSNEGLNNFSFWFYITVLGLELGTWETKGNTAVEEQGDFTAGEPVMWVEKNTGRKLA</sequence>
<dbReference type="AlphaFoldDB" id="A0A2P5YXE0"/>
<gene>
    <name evidence="1" type="ORF">GOBAR_AA00290</name>
</gene>
<evidence type="ECO:0000313" key="2">
    <source>
        <dbReference type="Proteomes" id="UP000239757"/>
    </source>
</evidence>
<accession>A0A2P5YXE0</accession>
<organism evidence="1 2">
    <name type="scientific">Gossypium barbadense</name>
    <name type="common">Sea Island cotton</name>
    <name type="synonym">Hibiscus barbadensis</name>
    <dbReference type="NCBI Taxonomy" id="3634"/>
    <lineage>
        <taxon>Eukaryota</taxon>
        <taxon>Viridiplantae</taxon>
        <taxon>Streptophyta</taxon>
        <taxon>Embryophyta</taxon>
        <taxon>Tracheophyta</taxon>
        <taxon>Spermatophyta</taxon>
        <taxon>Magnoliopsida</taxon>
        <taxon>eudicotyledons</taxon>
        <taxon>Gunneridae</taxon>
        <taxon>Pentapetalae</taxon>
        <taxon>rosids</taxon>
        <taxon>malvids</taxon>
        <taxon>Malvales</taxon>
        <taxon>Malvaceae</taxon>
        <taxon>Malvoideae</taxon>
        <taxon>Gossypium</taxon>
    </lineage>
</organism>
<proteinExistence type="predicted"/>
<reference evidence="1 2" key="1">
    <citation type="submission" date="2015-01" db="EMBL/GenBank/DDBJ databases">
        <title>Genome of allotetraploid Gossypium barbadense reveals genomic plasticity and fiber elongation in cotton evolution.</title>
        <authorList>
            <person name="Chen X."/>
            <person name="Liu X."/>
            <person name="Zhao B."/>
            <person name="Zheng H."/>
            <person name="Hu Y."/>
            <person name="Lu G."/>
            <person name="Yang C."/>
            <person name="Chen J."/>
            <person name="Shan C."/>
            <person name="Zhang L."/>
            <person name="Zhou Y."/>
            <person name="Wang L."/>
            <person name="Guo W."/>
            <person name="Bai Y."/>
            <person name="Ruan J."/>
            <person name="Shangguan X."/>
            <person name="Mao Y."/>
            <person name="Jiang J."/>
            <person name="Zhu Y."/>
            <person name="Lei J."/>
            <person name="Kang H."/>
            <person name="Chen S."/>
            <person name="He X."/>
            <person name="Wang R."/>
            <person name="Wang Y."/>
            <person name="Chen J."/>
            <person name="Wang L."/>
            <person name="Yu S."/>
            <person name="Wang B."/>
            <person name="Wei J."/>
            <person name="Song S."/>
            <person name="Lu X."/>
            <person name="Gao Z."/>
            <person name="Gu W."/>
            <person name="Deng X."/>
            <person name="Ma D."/>
            <person name="Wang S."/>
            <person name="Liang W."/>
            <person name="Fang L."/>
            <person name="Cai C."/>
            <person name="Zhu X."/>
            <person name="Zhou B."/>
            <person name="Zhang Y."/>
            <person name="Chen Z."/>
            <person name="Xu S."/>
            <person name="Zhu R."/>
            <person name="Wang S."/>
            <person name="Zhang T."/>
            <person name="Zhao G."/>
        </authorList>
    </citation>
    <scope>NUCLEOTIDE SEQUENCE [LARGE SCALE GENOMIC DNA]</scope>
    <source>
        <strain evidence="2">cv. Xinhai21</strain>
        <tissue evidence="1">Leaf</tissue>
    </source>
</reference>
<protein>
    <submittedName>
        <fullName evidence="1">Uncharacterized protein</fullName>
    </submittedName>
</protein>
<evidence type="ECO:0000313" key="1">
    <source>
        <dbReference type="EMBL" id="PPS20276.1"/>
    </source>
</evidence>